<reference evidence="2 3" key="1">
    <citation type="submission" date="2018-04" db="EMBL/GenBank/DDBJ databases">
        <title>Genomic Encyclopedia of Archaeal and Bacterial Type Strains, Phase II (KMG-II): from individual species to whole genera.</title>
        <authorList>
            <person name="Goeker M."/>
        </authorList>
    </citation>
    <scope>NUCLEOTIDE SEQUENCE [LARGE SCALE GENOMIC DNA]</scope>
    <source>
        <strain evidence="2 3">DSM 45787</strain>
    </source>
</reference>
<sequence>MKSRGELQRNLEQMRPRYITPSEHDLRGAVNSISEEKE</sequence>
<gene>
    <name evidence="2" type="ORF">C8P63_11126</name>
</gene>
<evidence type="ECO:0000313" key="3">
    <source>
        <dbReference type="Proteomes" id="UP000244240"/>
    </source>
</evidence>
<evidence type="ECO:0000256" key="1">
    <source>
        <dbReference type="SAM" id="MobiDB-lite"/>
    </source>
</evidence>
<dbReference type="AlphaFoldDB" id="A0A2T6BU31"/>
<accession>A0A2T6BU31</accession>
<keyword evidence="3" id="KW-1185">Reference proteome</keyword>
<dbReference type="Proteomes" id="UP000244240">
    <property type="component" value="Unassembled WGS sequence"/>
</dbReference>
<dbReference type="EMBL" id="QBKR01000011">
    <property type="protein sequence ID" value="PTX59595.1"/>
    <property type="molecule type" value="Genomic_DNA"/>
</dbReference>
<evidence type="ECO:0000313" key="2">
    <source>
        <dbReference type="EMBL" id="PTX59595.1"/>
    </source>
</evidence>
<proteinExistence type="predicted"/>
<feature type="region of interest" description="Disordered" evidence="1">
    <location>
        <begin position="1"/>
        <end position="38"/>
    </location>
</feature>
<comment type="caution">
    <text evidence="2">The sequence shown here is derived from an EMBL/GenBank/DDBJ whole genome shotgun (WGS) entry which is preliminary data.</text>
</comment>
<protein>
    <submittedName>
        <fullName evidence="2">Uncharacterized protein</fullName>
    </submittedName>
</protein>
<name>A0A2T6BU31_9BACL</name>
<organism evidence="2 3">
    <name type="scientific">Melghirimyces profundicolus</name>
    <dbReference type="NCBI Taxonomy" id="1242148"/>
    <lineage>
        <taxon>Bacteria</taxon>
        <taxon>Bacillati</taxon>
        <taxon>Bacillota</taxon>
        <taxon>Bacilli</taxon>
        <taxon>Bacillales</taxon>
        <taxon>Thermoactinomycetaceae</taxon>
        <taxon>Melghirimyces</taxon>
    </lineage>
</organism>
<feature type="compositionally biased region" description="Basic and acidic residues" evidence="1">
    <location>
        <begin position="1"/>
        <end position="15"/>
    </location>
</feature>